<keyword evidence="3" id="KW-1185">Reference proteome</keyword>
<proteinExistence type="predicted"/>
<name>A0A8H7ZZ25_9FUNG</name>
<evidence type="ECO:0000256" key="1">
    <source>
        <dbReference type="SAM" id="MobiDB-lite"/>
    </source>
</evidence>
<gene>
    <name evidence="2" type="ORF">BJ554DRAFT_5619</name>
</gene>
<feature type="region of interest" description="Disordered" evidence="1">
    <location>
        <begin position="133"/>
        <end position="153"/>
    </location>
</feature>
<evidence type="ECO:0008006" key="4">
    <source>
        <dbReference type="Google" id="ProtNLM"/>
    </source>
</evidence>
<organism evidence="2 3">
    <name type="scientific">Olpidium bornovanus</name>
    <dbReference type="NCBI Taxonomy" id="278681"/>
    <lineage>
        <taxon>Eukaryota</taxon>
        <taxon>Fungi</taxon>
        <taxon>Fungi incertae sedis</taxon>
        <taxon>Olpidiomycota</taxon>
        <taxon>Olpidiomycotina</taxon>
        <taxon>Olpidiomycetes</taxon>
        <taxon>Olpidiales</taxon>
        <taxon>Olpidiaceae</taxon>
        <taxon>Olpidium</taxon>
    </lineage>
</organism>
<evidence type="ECO:0000313" key="3">
    <source>
        <dbReference type="Proteomes" id="UP000673691"/>
    </source>
</evidence>
<dbReference type="Proteomes" id="UP000673691">
    <property type="component" value="Unassembled WGS sequence"/>
</dbReference>
<sequence length="272" mass="29531">MKIERRANKYSETSGLAFLKNTRVSPGIIASAAASGIALAGPSFCSAHHSCARLTYGSANNVSKLREKVAFSRSFLIPFLELFPSSVVPLRVKPPPRTLTPSMTLSVNDLPLRPSLIFFLACAIVSPLHPPRPPPIHRRQLTPRPEKPGLPPPASLWLPGAHSPPHPSPIQMSLGRLVHFTVDAILVSAVLAGIKSACVLCKGRWQTLDLDANVRFKALERPAFCRGSAANPSRLPRAALPSLLRRIGWSDHCPARVRRGSGCRCRRNAAIH</sequence>
<dbReference type="EMBL" id="JAEFCI010002646">
    <property type="protein sequence ID" value="KAG5462086.1"/>
    <property type="molecule type" value="Genomic_DNA"/>
</dbReference>
<dbReference type="Pfam" id="PF08520">
    <property type="entry name" value="Mitofissin"/>
    <property type="match status" value="1"/>
</dbReference>
<dbReference type="AlphaFoldDB" id="A0A8H7ZZ25"/>
<evidence type="ECO:0000313" key="2">
    <source>
        <dbReference type="EMBL" id="KAG5462086.1"/>
    </source>
</evidence>
<accession>A0A8H7ZZ25</accession>
<comment type="caution">
    <text evidence="2">The sequence shown here is derived from an EMBL/GenBank/DDBJ whole genome shotgun (WGS) entry which is preliminary data.</text>
</comment>
<reference evidence="2 3" key="1">
    <citation type="journal article" name="Sci. Rep.">
        <title>Genome-scale phylogenetic analyses confirm Olpidium as the closest living zoosporic fungus to the non-flagellated, terrestrial fungi.</title>
        <authorList>
            <person name="Chang Y."/>
            <person name="Rochon D."/>
            <person name="Sekimoto S."/>
            <person name="Wang Y."/>
            <person name="Chovatia M."/>
            <person name="Sandor L."/>
            <person name="Salamov A."/>
            <person name="Grigoriev I.V."/>
            <person name="Stajich J.E."/>
            <person name="Spatafora J.W."/>
        </authorList>
    </citation>
    <scope>NUCLEOTIDE SEQUENCE [LARGE SCALE GENOMIC DNA]</scope>
    <source>
        <strain evidence="2">S191</strain>
    </source>
</reference>
<protein>
    <recommendedName>
        <fullName evidence="4">DUF1748-domain-containing protein</fullName>
    </recommendedName>
</protein>
<dbReference type="OrthoDB" id="16824at2759"/>
<dbReference type="InterPro" id="IPR013726">
    <property type="entry name" value="Mitofissin"/>
</dbReference>